<keyword evidence="2" id="KW-1185">Reference proteome</keyword>
<proteinExistence type="predicted"/>
<accession>A0A067QG04</accession>
<sequence>MGKYKNATDLDLQCVKWRKELMHVHNKISAKATIDHPPNSDEFDPEKCKAALHLDRQTPSTPTAGDQFTPFAHAITSVTSLAAAMLGCATPILPEMPTCPHTQHLPIELGSSPPAPSPSHLGRFLTYTQDHLGVRSALSFEDKMAEHSYSPDILHKVPKADLTTLGIPAGDVIRLQNGSQKWWKGPDVKRKRSESSIAEVWGRDDKRVQYEVIFAVGGGNCFTAGPLESGNPRSNCDVFNYFNEALSEMVPIPPGYQAPAQSVEEELAGSSILYIEMSMSQQERNLVSEILISYIHEIL</sequence>
<evidence type="ECO:0000313" key="2">
    <source>
        <dbReference type="Proteomes" id="UP000027265"/>
    </source>
</evidence>
<dbReference type="AlphaFoldDB" id="A0A067QG04"/>
<reference evidence="2" key="1">
    <citation type="journal article" date="2014" name="Proc. Natl. Acad. Sci. U.S.A.">
        <title>Extensive sampling of basidiomycete genomes demonstrates inadequacy of the white-rot/brown-rot paradigm for wood decay fungi.</title>
        <authorList>
            <person name="Riley R."/>
            <person name="Salamov A.A."/>
            <person name="Brown D.W."/>
            <person name="Nagy L.G."/>
            <person name="Floudas D."/>
            <person name="Held B.W."/>
            <person name="Levasseur A."/>
            <person name="Lombard V."/>
            <person name="Morin E."/>
            <person name="Otillar R."/>
            <person name="Lindquist E.A."/>
            <person name="Sun H."/>
            <person name="LaButti K.M."/>
            <person name="Schmutz J."/>
            <person name="Jabbour D."/>
            <person name="Luo H."/>
            <person name="Baker S.E."/>
            <person name="Pisabarro A.G."/>
            <person name="Walton J.D."/>
            <person name="Blanchette R.A."/>
            <person name="Henrissat B."/>
            <person name="Martin F."/>
            <person name="Cullen D."/>
            <person name="Hibbett D.S."/>
            <person name="Grigoriev I.V."/>
        </authorList>
    </citation>
    <scope>NUCLEOTIDE SEQUENCE [LARGE SCALE GENOMIC DNA]</scope>
    <source>
        <strain evidence="2">MUCL 33604</strain>
    </source>
</reference>
<name>A0A067QG04_9AGAM</name>
<gene>
    <name evidence="1" type="ORF">JAAARDRAFT_188381</name>
</gene>
<dbReference type="HOGENOM" id="CLU_930852_0_0_1"/>
<dbReference type="Proteomes" id="UP000027265">
    <property type="component" value="Unassembled WGS sequence"/>
</dbReference>
<dbReference type="InParanoid" id="A0A067QG04"/>
<evidence type="ECO:0000313" key="1">
    <source>
        <dbReference type="EMBL" id="KDQ65130.1"/>
    </source>
</evidence>
<dbReference type="EMBL" id="KL197709">
    <property type="protein sequence ID" value="KDQ65130.1"/>
    <property type="molecule type" value="Genomic_DNA"/>
</dbReference>
<dbReference type="OrthoDB" id="2681472at2759"/>
<protein>
    <submittedName>
        <fullName evidence="1">Uncharacterized protein</fullName>
    </submittedName>
</protein>
<organism evidence="1 2">
    <name type="scientific">Jaapia argillacea MUCL 33604</name>
    <dbReference type="NCBI Taxonomy" id="933084"/>
    <lineage>
        <taxon>Eukaryota</taxon>
        <taxon>Fungi</taxon>
        <taxon>Dikarya</taxon>
        <taxon>Basidiomycota</taxon>
        <taxon>Agaricomycotina</taxon>
        <taxon>Agaricomycetes</taxon>
        <taxon>Agaricomycetidae</taxon>
        <taxon>Jaapiales</taxon>
        <taxon>Jaapiaceae</taxon>
        <taxon>Jaapia</taxon>
    </lineage>
</organism>